<accession>A0ABD1LEQ0</accession>
<dbReference type="PANTHER" id="PTHR32295">
    <property type="entry name" value="IQ-DOMAIN 5-RELATED"/>
    <property type="match status" value="1"/>
</dbReference>
<dbReference type="Pfam" id="PF13178">
    <property type="entry name" value="DUF4005"/>
    <property type="match status" value="1"/>
</dbReference>
<proteinExistence type="inferred from homology"/>
<dbReference type="InterPro" id="IPR000048">
    <property type="entry name" value="IQ_motif_EF-hand-BS"/>
</dbReference>
<evidence type="ECO:0000259" key="5">
    <source>
        <dbReference type="Pfam" id="PF13178"/>
    </source>
</evidence>
<protein>
    <recommendedName>
        <fullName evidence="5">DUF4005 domain-containing protein</fullName>
    </recommendedName>
</protein>
<sequence length="581" mass="64669">MGKSPGKWIKTVLFGKKSSKSNVSKGREKFVNKKEGVIVTTKVPETGLALEQTTNTTDRHEEDIELENKEADNVLPGNQEIDIVGSINEDGALDPEKIRQDEAATKAQAAFRGYLARRAFRALKGIIRLQALIRGHLVRRQAVATLCSMYGIVKFQALVRGGRVRQSNVVLEIHERRNMLNPLDGKLVKPISTKITKLSANAFIRKLLTSSTTIMVLQLQYVPGDPNSVLSWMERWSASHFWKPVPQPKKIRDTKSQRKHGNSSIGDTQVSKSKRTNRKLPTASLDLVSVQSNPEFDKPKRNGRKIPFQPSDPVQENPQSELEKVKRNLRKVHNPVVENAVLSEVESELPKEHFEKATPISCVVVSEQEVIIPTEKIKKEAPLTISSVPDRETTPRLSVTKEVSDTPSTYQVTVESKPLTEITTKDKNISDEVKNEPIDLPDPICKDDNSHLANGELNHKEDPIGSENQKPNRKASVVAKQDRAENGIQNSPTLPSYMAATESAKAKLRAQGSPRFGQDRSESNNHTRRHSLPSSNSKISSHSPRTQRPVQSGSKGGQRSDKTVSSSRDGNGKVIQAEWRR</sequence>
<comment type="caution">
    <text evidence="6">The sequence shown here is derived from an EMBL/GenBank/DDBJ whole genome shotgun (WGS) entry which is preliminary data.</text>
</comment>
<evidence type="ECO:0000256" key="3">
    <source>
        <dbReference type="ARBA" id="ARBA00024378"/>
    </source>
</evidence>
<dbReference type="SMART" id="SM00015">
    <property type="entry name" value="IQ"/>
    <property type="match status" value="2"/>
</dbReference>
<dbReference type="Gene3D" id="1.20.5.190">
    <property type="match status" value="1"/>
</dbReference>
<feature type="compositionally biased region" description="Polar residues" evidence="4">
    <location>
        <begin position="262"/>
        <end position="271"/>
    </location>
</feature>
<organism evidence="6 7">
    <name type="scientific">Flemingia macrophylla</name>
    <dbReference type="NCBI Taxonomy" id="520843"/>
    <lineage>
        <taxon>Eukaryota</taxon>
        <taxon>Viridiplantae</taxon>
        <taxon>Streptophyta</taxon>
        <taxon>Embryophyta</taxon>
        <taxon>Tracheophyta</taxon>
        <taxon>Spermatophyta</taxon>
        <taxon>Magnoliopsida</taxon>
        <taxon>eudicotyledons</taxon>
        <taxon>Gunneridae</taxon>
        <taxon>Pentapetalae</taxon>
        <taxon>rosids</taxon>
        <taxon>fabids</taxon>
        <taxon>Fabales</taxon>
        <taxon>Fabaceae</taxon>
        <taxon>Papilionoideae</taxon>
        <taxon>50 kb inversion clade</taxon>
        <taxon>NPAAA clade</taxon>
        <taxon>indigoferoid/millettioid clade</taxon>
        <taxon>Phaseoleae</taxon>
        <taxon>Flemingia</taxon>
    </lineage>
</organism>
<feature type="compositionally biased region" description="Low complexity" evidence="4">
    <location>
        <begin position="532"/>
        <end position="543"/>
    </location>
</feature>
<dbReference type="Proteomes" id="UP001603857">
    <property type="component" value="Unassembled WGS sequence"/>
</dbReference>
<dbReference type="PANTHER" id="PTHR32295:SF281">
    <property type="entry name" value="PROTEIN IQ-DOMAIN 31"/>
    <property type="match status" value="1"/>
</dbReference>
<name>A0ABD1LEQ0_9FABA</name>
<keyword evidence="7" id="KW-1185">Reference proteome</keyword>
<evidence type="ECO:0000256" key="1">
    <source>
        <dbReference type="ARBA" id="ARBA00022860"/>
    </source>
</evidence>
<dbReference type="CDD" id="cd23767">
    <property type="entry name" value="IQCD"/>
    <property type="match status" value="1"/>
</dbReference>
<dbReference type="InterPro" id="IPR025064">
    <property type="entry name" value="DUF4005"/>
</dbReference>
<feature type="compositionally biased region" description="Polar residues" evidence="4">
    <location>
        <begin position="544"/>
        <end position="553"/>
    </location>
</feature>
<evidence type="ECO:0000313" key="7">
    <source>
        <dbReference type="Proteomes" id="UP001603857"/>
    </source>
</evidence>
<dbReference type="Pfam" id="PF00612">
    <property type="entry name" value="IQ"/>
    <property type="match status" value="2"/>
</dbReference>
<dbReference type="EMBL" id="JBGMDY010000009">
    <property type="protein sequence ID" value="KAL2321962.1"/>
    <property type="molecule type" value="Genomic_DNA"/>
</dbReference>
<keyword evidence="1" id="KW-0112">Calmodulin-binding</keyword>
<dbReference type="PROSITE" id="PS50096">
    <property type="entry name" value="IQ"/>
    <property type="match status" value="2"/>
</dbReference>
<dbReference type="GO" id="GO:0005516">
    <property type="term" value="F:calmodulin binding"/>
    <property type="evidence" value="ECO:0007669"/>
    <property type="project" value="UniProtKB-KW"/>
</dbReference>
<reference evidence="6 7" key="1">
    <citation type="submission" date="2024-08" db="EMBL/GenBank/DDBJ databases">
        <title>Insights into the chromosomal genome structure of Flemingia macrophylla.</title>
        <authorList>
            <person name="Ding Y."/>
            <person name="Zhao Y."/>
            <person name="Bi W."/>
            <person name="Wu M."/>
            <person name="Zhao G."/>
            <person name="Gong Y."/>
            <person name="Li W."/>
            <person name="Zhang P."/>
        </authorList>
    </citation>
    <scope>NUCLEOTIDE SEQUENCE [LARGE SCALE GENOMIC DNA]</scope>
    <source>
        <strain evidence="6">DYQJB</strain>
        <tissue evidence="6">Leaf</tissue>
    </source>
</reference>
<feature type="domain" description="DUF4005" evidence="5">
    <location>
        <begin position="484"/>
        <end position="560"/>
    </location>
</feature>
<evidence type="ECO:0000313" key="6">
    <source>
        <dbReference type="EMBL" id="KAL2321962.1"/>
    </source>
</evidence>
<gene>
    <name evidence="6" type="ORF">Fmac_026341</name>
</gene>
<dbReference type="AlphaFoldDB" id="A0ABD1LEQ0"/>
<feature type="region of interest" description="Disordered" evidence="4">
    <location>
        <begin position="245"/>
        <end position="320"/>
    </location>
</feature>
<feature type="region of interest" description="Disordered" evidence="4">
    <location>
        <begin position="423"/>
        <end position="581"/>
    </location>
</feature>
<comment type="similarity">
    <text evidence="2">Belongs to the IQD family.</text>
</comment>
<evidence type="ECO:0000256" key="2">
    <source>
        <dbReference type="ARBA" id="ARBA00024341"/>
    </source>
</evidence>
<feature type="compositionally biased region" description="Basic and acidic residues" evidence="4">
    <location>
        <begin position="423"/>
        <end position="437"/>
    </location>
</feature>
<comment type="subunit">
    <text evidence="3">Binds to multiple calmodulin (CaM) in the presence of Ca(2+) and CaM-like proteins.</text>
</comment>
<evidence type="ECO:0000256" key="4">
    <source>
        <dbReference type="SAM" id="MobiDB-lite"/>
    </source>
</evidence>